<dbReference type="InterPro" id="IPR031728">
    <property type="entry name" value="GlcAase_C"/>
</dbReference>
<gene>
    <name evidence="4" type="ORF">BS47DRAFT_1352599</name>
</gene>
<sequence length="657" mass="69415">MRRALATVLCVLASSLSANAVTIYTTLGSGTDTAAEATVTGFGAYNSTALVAPGLPNPMPPLNFTIQLYLGGMNNLSIKQASNFMGFSIELSVANQYLGRNSSRVNVPFLNYLANLRVRTGSGAVVRVGGNSQEWTQLFFTMFPNQEIINKTIVPNTVTPQVNIDADLFYMMNNISSLVGTRWYGGLPFADPTNTTGIASIIAFAEQVLGDNLIAMQLGNEPDLFGIGARARPTGYSPQNFISETQQSVYAMGNNSAIKNQMILLGPSICCNIDGQWSIDQVLAAGYLTDFSAQLAQLAVQYYPNMNCAGDNPPQAQDIFASYLMHTKAQTSVNQYLNGTAAAQVAGKPFVMFETNTASCAGFVGLSDSFGAALWAVDYTLQMAYGNFSYALFHFGGQNSAYNPFTPPPSNISAAVGDLWSTGPVYYSTLLVSEAMGTNNASQVVDLLPNGGNVYTPAYAIYENGNAMRVVLINFMNDPTGASDYTATILIGGGNSNQPASTPSTVFVRYLLAPSVTDKYNISWAGQTFGPPFSSDGRLQGNVTTETVQCDTVNGCPIKVKAPSAALVFLSAPGGTMAPAPTETFSTSWYPYNAGPVVNQAVLATSNGRGGRGQIQDLSTSHGKASAADIIRSLSLPMLLTVAAIAAGAASILSMQR</sequence>
<dbReference type="Gene3D" id="2.60.40.1180">
    <property type="entry name" value="Golgi alpha-mannosidase II"/>
    <property type="match status" value="1"/>
</dbReference>
<evidence type="ECO:0000313" key="5">
    <source>
        <dbReference type="Proteomes" id="UP000886523"/>
    </source>
</evidence>
<keyword evidence="5" id="KW-1185">Reference proteome</keyword>
<proteinExistence type="predicted"/>
<feature type="domain" description="Beta-glucuronidase C-terminal" evidence="3">
    <location>
        <begin position="458"/>
        <end position="567"/>
    </location>
</feature>
<name>A0A9P6AJQ5_9AGAM</name>
<dbReference type="AlphaFoldDB" id="A0A9P6AJQ5"/>
<dbReference type="EMBL" id="MU129106">
    <property type="protein sequence ID" value="KAF9506580.1"/>
    <property type="molecule type" value="Genomic_DNA"/>
</dbReference>
<dbReference type="InterPro" id="IPR013780">
    <property type="entry name" value="Glyco_hydro_b"/>
</dbReference>
<protein>
    <submittedName>
        <fullName evidence="4">Glycoside hydrolase family 79 protein</fullName>
    </submittedName>
</protein>
<dbReference type="Proteomes" id="UP000886523">
    <property type="component" value="Unassembled WGS sequence"/>
</dbReference>
<keyword evidence="2" id="KW-0732">Signal</keyword>
<keyword evidence="1" id="KW-0812">Transmembrane</keyword>
<dbReference type="Gene3D" id="3.20.20.80">
    <property type="entry name" value="Glycosidases"/>
    <property type="match status" value="1"/>
</dbReference>
<dbReference type="PANTHER" id="PTHR36183:SF2">
    <property type="entry name" value="BETA-GLUCURONIDASE C-TERMINAL DOMAIN-CONTAINING PROTEIN"/>
    <property type="match status" value="1"/>
</dbReference>
<evidence type="ECO:0000256" key="2">
    <source>
        <dbReference type="SAM" id="SignalP"/>
    </source>
</evidence>
<accession>A0A9P6AJQ5</accession>
<evidence type="ECO:0000256" key="1">
    <source>
        <dbReference type="SAM" id="Phobius"/>
    </source>
</evidence>
<reference evidence="4" key="1">
    <citation type="journal article" date="2020" name="Nat. Commun.">
        <title>Large-scale genome sequencing of mycorrhizal fungi provides insights into the early evolution of symbiotic traits.</title>
        <authorList>
            <person name="Miyauchi S."/>
            <person name="Kiss E."/>
            <person name="Kuo A."/>
            <person name="Drula E."/>
            <person name="Kohler A."/>
            <person name="Sanchez-Garcia M."/>
            <person name="Morin E."/>
            <person name="Andreopoulos B."/>
            <person name="Barry K.W."/>
            <person name="Bonito G."/>
            <person name="Buee M."/>
            <person name="Carver A."/>
            <person name="Chen C."/>
            <person name="Cichocki N."/>
            <person name="Clum A."/>
            <person name="Culley D."/>
            <person name="Crous P.W."/>
            <person name="Fauchery L."/>
            <person name="Girlanda M."/>
            <person name="Hayes R.D."/>
            <person name="Keri Z."/>
            <person name="LaButti K."/>
            <person name="Lipzen A."/>
            <person name="Lombard V."/>
            <person name="Magnuson J."/>
            <person name="Maillard F."/>
            <person name="Murat C."/>
            <person name="Nolan M."/>
            <person name="Ohm R.A."/>
            <person name="Pangilinan J."/>
            <person name="Pereira M.F."/>
            <person name="Perotto S."/>
            <person name="Peter M."/>
            <person name="Pfister S."/>
            <person name="Riley R."/>
            <person name="Sitrit Y."/>
            <person name="Stielow J.B."/>
            <person name="Szollosi G."/>
            <person name="Zifcakova L."/>
            <person name="Stursova M."/>
            <person name="Spatafora J.W."/>
            <person name="Tedersoo L."/>
            <person name="Vaario L.M."/>
            <person name="Yamada A."/>
            <person name="Yan M."/>
            <person name="Wang P."/>
            <person name="Xu J."/>
            <person name="Bruns T."/>
            <person name="Baldrian P."/>
            <person name="Vilgalys R."/>
            <person name="Dunand C."/>
            <person name="Henrissat B."/>
            <person name="Grigoriev I.V."/>
            <person name="Hibbett D."/>
            <person name="Nagy L.G."/>
            <person name="Martin F.M."/>
        </authorList>
    </citation>
    <scope>NUCLEOTIDE SEQUENCE</scope>
    <source>
        <strain evidence="4">UP504</strain>
    </source>
</reference>
<dbReference type="SUPFAM" id="SSF51445">
    <property type="entry name" value="(Trans)glycosidases"/>
    <property type="match status" value="1"/>
</dbReference>
<feature type="chain" id="PRO_5040217464" evidence="2">
    <location>
        <begin position="21"/>
        <end position="657"/>
    </location>
</feature>
<evidence type="ECO:0000313" key="4">
    <source>
        <dbReference type="EMBL" id="KAF9506580.1"/>
    </source>
</evidence>
<feature type="signal peptide" evidence="2">
    <location>
        <begin position="1"/>
        <end position="20"/>
    </location>
</feature>
<dbReference type="Pfam" id="PF16862">
    <property type="entry name" value="Glyco_hydro_79C"/>
    <property type="match status" value="1"/>
</dbReference>
<keyword evidence="1" id="KW-1133">Transmembrane helix</keyword>
<dbReference type="GO" id="GO:0016787">
    <property type="term" value="F:hydrolase activity"/>
    <property type="evidence" value="ECO:0007669"/>
    <property type="project" value="UniProtKB-KW"/>
</dbReference>
<dbReference type="InterPro" id="IPR052974">
    <property type="entry name" value="GH79_Enzymes"/>
</dbReference>
<dbReference type="PANTHER" id="PTHR36183">
    <property type="entry name" value="BETA-GLUCURONIDASE"/>
    <property type="match status" value="1"/>
</dbReference>
<keyword evidence="4" id="KW-0378">Hydrolase</keyword>
<dbReference type="OrthoDB" id="2796951at2759"/>
<comment type="caution">
    <text evidence="4">The sequence shown here is derived from an EMBL/GenBank/DDBJ whole genome shotgun (WGS) entry which is preliminary data.</text>
</comment>
<feature type="transmembrane region" description="Helical" evidence="1">
    <location>
        <begin position="634"/>
        <end position="653"/>
    </location>
</feature>
<keyword evidence="1" id="KW-0472">Membrane</keyword>
<organism evidence="4 5">
    <name type="scientific">Hydnum rufescens UP504</name>
    <dbReference type="NCBI Taxonomy" id="1448309"/>
    <lineage>
        <taxon>Eukaryota</taxon>
        <taxon>Fungi</taxon>
        <taxon>Dikarya</taxon>
        <taxon>Basidiomycota</taxon>
        <taxon>Agaricomycotina</taxon>
        <taxon>Agaricomycetes</taxon>
        <taxon>Cantharellales</taxon>
        <taxon>Hydnaceae</taxon>
        <taxon>Hydnum</taxon>
    </lineage>
</organism>
<evidence type="ECO:0000259" key="3">
    <source>
        <dbReference type="Pfam" id="PF16862"/>
    </source>
</evidence>
<dbReference type="InterPro" id="IPR017853">
    <property type="entry name" value="GH"/>
</dbReference>